<sequence>MQKVSLKLWQLLALIALTICGLLQSAEAAAKMALLEKFWKPICDLSEELDTRPGDAITQLDGAVSAIEAMLLVKLRAEAFAQIHFGTNKGRAGAIVAAHFGSKAHAALDKLKTTTIEEQTAAAATTSYLKGRLDEWLEIMHNTRSSTPHACLTDNAGTDAAPDSSGKIGNHRCKRQLSTIKKGSATKTQLTAEGYPMLKKRNDDGGNWQDNDLNCRLLSADTTDGITHTTAATGNFKVASGYIEIKTNGGVITVTDLSRLTETTGQKHQAFIDAWKATKSSKGAAESEYANSTGDITTLEGIAAAVNQGHINKEETDEAGVEKLLKQYFGDKIQDKWTALLTEIEKHPIPDKIAGRQKNGKLGDITDVAQLTAILSHYTELNMATYAQMKQKAEEKAAVSKGTAEIRTTEKACNDLKEKEDCDANKKCTYDKTKAEGKKCTLSEEAKKTGQKEAEKAAENQEGKDSKTTNTTGSNSIVINKAPLLLAVLIL</sequence>
<dbReference type="SUPFAM" id="SSF118251">
    <property type="entry name" value="Variant surface glycoprotein MITAT 1.2, VSG 221, C-terminal domain"/>
    <property type="match status" value="1"/>
</dbReference>
<dbReference type="GO" id="GO:0005886">
    <property type="term" value="C:plasma membrane"/>
    <property type="evidence" value="ECO:0007669"/>
    <property type="project" value="UniProtKB-SubCell"/>
</dbReference>
<evidence type="ECO:0000313" key="11">
    <source>
        <dbReference type="EMBL" id="APD73124.1"/>
    </source>
</evidence>
<feature type="domain" description="Trypanosome variant surface glycoprotein A-type N-terminal" evidence="10">
    <location>
        <begin position="16"/>
        <end position="379"/>
    </location>
</feature>
<evidence type="ECO:0000259" key="10">
    <source>
        <dbReference type="Pfam" id="PF00913"/>
    </source>
</evidence>
<keyword evidence="7" id="KW-0449">Lipoprotein</keyword>
<dbReference type="VEuPathDB" id="TriTrypDB:Tb1125.11.100"/>
<dbReference type="GO" id="GO:0098552">
    <property type="term" value="C:side of membrane"/>
    <property type="evidence" value="ECO:0007669"/>
    <property type="project" value="UniProtKB-KW"/>
</dbReference>
<proteinExistence type="predicted"/>
<comment type="subcellular location">
    <subcellularLocation>
        <location evidence="2">Cell membrane</location>
        <topology evidence="2">Lipid-anchor</topology>
        <topology evidence="2">GPI-anchor</topology>
    </subcellularLocation>
</comment>
<dbReference type="Gene3D" id="1.10.470.10">
    <property type="entry name" value="Variant Surface Glycoprotein, subunit A, domain 2"/>
    <property type="match status" value="1"/>
</dbReference>
<evidence type="ECO:0000256" key="4">
    <source>
        <dbReference type="ARBA" id="ARBA00022622"/>
    </source>
</evidence>
<protein>
    <submittedName>
        <fullName evidence="11">Variant surface glycoprotein 1125.301</fullName>
    </submittedName>
</protein>
<reference evidence="11" key="1">
    <citation type="submission" date="2016-08" db="EMBL/GenBank/DDBJ databases">
        <title>VSG repertoire of Trypanosoma brucei EATRO 1125.</title>
        <authorList>
            <person name="Cross G.A."/>
        </authorList>
    </citation>
    <scope>NUCLEOTIDE SEQUENCE</scope>
    <source>
        <strain evidence="11">EATRO 1125</strain>
    </source>
</reference>
<keyword evidence="6" id="KW-0325">Glycoprotein</keyword>
<evidence type="ECO:0000256" key="8">
    <source>
        <dbReference type="SAM" id="MobiDB-lite"/>
    </source>
</evidence>
<feature type="compositionally biased region" description="Basic and acidic residues" evidence="8">
    <location>
        <begin position="436"/>
        <end position="467"/>
    </location>
</feature>
<evidence type="ECO:0000256" key="3">
    <source>
        <dbReference type="ARBA" id="ARBA00022475"/>
    </source>
</evidence>
<comment type="function">
    <text evidence="1">VSG forms a coat on the surface of the parasite. The trypanosome evades the immune response of the host by expressing a series of antigenically distinct VSGs from an estimated 1000 VSG genes.</text>
</comment>
<dbReference type="InterPro" id="IPR001812">
    <property type="entry name" value="Trypano_VSG_A_N_dom"/>
</dbReference>
<evidence type="ECO:0000256" key="1">
    <source>
        <dbReference type="ARBA" id="ARBA00002523"/>
    </source>
</evidence>
<dbReference type="Pfam" id="PF00913">
    <property type="entry name" value="Trypan_glycop"/>
    <property type="match status" value="1"/>
</dbReference>
<dbReference type="AlphaFoldDB" id="A0A1J0R5M1"/>
<evidence type="ECO:0000256" key="7">
    <source>
        <dbReference type="ARBA" id="ARBA00023288"/>
    </source>
</evidence>
<keyword evidence="5" id="KW-0472">Membrane</keyword>
<dbReference type="SUPFAM" id="SSF58087">
    <property type="entry name" value="Variant surface glycoprotein (N-terminal domain)"/>
    <property type="match status" value="1"/>
</dbReference>
<evidence type="ECO:0000256" key="5">
    <source>
        <dbReference type="ARBA" id="ARBA00023136"/>
    </source>
</evidence>
<keyword evidence="3" id="KW-1003">Cell membrane</keyword>
<evidence type="ECO:0000256" key="9">
    <source>
        <dbReference type="SAM" id="SignalP"/>
    </source>
</evidence>
<dbReference type="VEuPathDB" id="TriTrypDB:Tb927.11.100"/>
<dbReference type="GO" id="GO:0042783">
    <property type="term" value="P:symbiont-mediated evasion of host immune response"/>
    <property type="evidence" value="ECO:0007669"/>
    <property type="project" value="InterPro"/>
</dbReference>
<keyword evidence="9" id="KW-0732">Signal</keyword>
<feature type="region of interest" description="Disordered" evidence="8">
    <location>
        <begin position="436"/>
        <end position="474"/>
    </location>
</feature>
<feature type="signal peptide" evidence="9">
    <location>
        <begin position="1"/>
        <end position="28"/>
    </location>
</feature>
<dbReference type="VEuPathDB" id="TriTrypDB:Tb427_000016000"/>
<dbReference type="Gene3D" id="4.10.110.20">
    <property type="entry name" value="Variant surface glycoprotein MITAT 1.2, VSG 221, C-terminal domain"/>
    <property type="match status" value="1"/>
</dbReference>
<feature type="chain" id="PRO_5012791659" evidence="9">
    <location>
        <begin position="29"/>
        <end position="491"/>
    </location>
</feature>
<dbReference type="EMBL" id="KX699168">
    <property type="protein sequence ID" value="APD73124.1"/>
    <property type="molecule type" value="Genomic_DNA"/>
</dbReference>
<organism evidence="11">
    <name type="scientific">Trypanosoma brucei</name>
    <dbReference type="NCBI Taxonomy" id="5691"/>
    <lineage>
        <taxon>Eukaryota</taxon>
        <taxon>Discoba</taxon>
        <taxon>Euglenozoa</taxon>
        <taxon>Kinetoplastea</taxon>
        <taxon>Metakinetoplastina</taxon>
        <taxon>Trypanosomatida</taxon>
        <taxon>Trypanosomatidae</taxon>
        <taxon>Trypanosoma</taxon>
    </lineage>
</organism>
<accession>A0A1J0R5M1</accession>
<dbReference type="InterPro" id="IPR027446">
    <property type="entry name" value="VSG_C_dom_sf"/>
</dbReference>
<dbReference type="Gene3D" id="3.90.150.10">
    <property type="entry name" value="Variant Surface Glycoprotein, subunit A domain 1"/>
    <property type="match status" value="1"/>
</dbReference>
<name>A0A1J0R5M1_9TRYP</name>
<keyword evidence="4" id="KW-0336">GPI-anchor</keyword>
<evidence type="ECO:0000256" key="6">
    <source>
        <dbReference type="ARBA" id="ARBA00023180"/>
    </source>
</evidence>
<evidence type="ECO:0000256" key="2">
    <source>
        <dbReference type="ARBA" id="ARBA00004609"/>
    </source>
</evidence>